<dbReference type="AlphaFoldDB" id="A0A4C1SYR5"/>
<reference evidence="2 3" key="1">
    <citation type="journal article" date="2019" name="Commun. Biol.">
        <title>The bagworm genome reveals a unique fibroin gene that provides high tensile strength.</title>
        <authorList>
            <person name="Kono N."/>
            <person name="Nakamura H."/>
            <person name="Ohtoshi R."/>
            <person name="Tomita M."/>
            <person name="Numata K."/>
            <person name="Arakawa K."/>
        </authorList>
    </citation>
    <scope>NUCLEOTIDE SEQUENCE [LARGE SCALE GENOMIC DNA]</scope>
</reference>
<protein>
    <submittedName>
        <fullName evidence="2">Uncharacterized protein</fullName>
    </submittedName>
</protein>
<organism evidence="2 3">
    <name type="scientific">Eumeta variegata</name>
    <name type="common">Bagworm moth</name>
    <name type="synonym">Eumeta japonica</name>
    <dbReference type="NCBI Taxonomy" id="151549"/>
    <lineage>
        <taxon>Eukaryota</taxon>
        <taxon>Metazoa</taxon>
        <taxon>Ecdysozoa</taxon>
        <taxon>Arthropoda</taxon>
        <taxon>Hexapoda</taxon>
        <taxon>Insecta</taxon>
        <taxon>Pterygota</taxon>
        <taxon>Neoptera</taxon>
        <taxon>Endopterygota</taxon>
        <taxon>Lepidoptera</taxon>
        <taxon>Glossata</taxon>
        <taxon>Ditrysia</taxon>
        <taxon>Tineoidea</taxon>
        <taxon>Psychidae</taxon>
        <taxon>Oiketicinae</taxon>
        <taxon>Eumeta</taxon>
    </lineage>
</organism>
<evidence type="ECO:0000313" key="3">
    <source>
        <dbReference type="Proteomes" id="UP000299102"/>
    </source>
</evidence>
<proteinExistence type="predicted"/>
<dbReference type="EMBL" id="BGZK01000022">
    <property type="protein sequence ID" value="GBP06407.1"/>
    <property type="molecule type" value="Genomic_DNA"/>
</dbReference>
<name>A0A4C1SYR5_EUMVA</name>
<dbReference type="Proteomes" id="UP000299102">
    <property type="component" value="Unassembled WGS sequence"/>
</dbReference>
<feature type="region of interest" description="Disordered" evidence="1">
    <location>
        <begin position="150"/>
        <end position="188"/>
    </location>
</feature>
<evidence type="ECO:0000313" key="2">
    <source>
        <dbReference type="EMBL" id="GBP06407.1"/>
    </source>
</evidence>
<gene>
    <name evidence="2" type="ORF">EVAR_4555_1</name>
</gene>
<keyword evidence="3" id="KW-1185">Reference proteome</keyword>
<accession>A0A4C1SYR5</accession>
<sequence length="188" mass="20791">MVQTRNESTCSMVQSRSPIDFYFRSSVVFVCKRRPRPGARYLRAAAGSDRASLCDTCFIIHDYVLDNLELVIVRSVDQGFRECGCVWCFIAVLVVTKGWVGAHLNQRHAKHSPCGPAPIKAPKSHHCRSKLHSVFVLVLQWNRNNSNLVKSKSSGPKLHVPEGQSSVSKGLDSCASEGSASEFPRAYA</sequence>
<evidence type="ECO:0000256" key="1">
    <source>
        <dbReference type="SAM" id="MobiDB-lite"/>
    </source>
</evidence>
<comment type="caution">
    <text evidence="2">The sequence shown here is derived from an EMBL/GenBank/DDBJ whole genome shotgun (WGS) entry which is preliminary data.</text>
</comment>